<organism evidence="5 6">
    <name type="scientific">Streptomyces aidingensis</name>
    <dbReference type="NCBI Taxonomy" id="910347"/>
    <lineage>
        <taxon>Bacteria</taxon>
        <taxon>Bacillati</taxon>
        <taxon>Actinomycetota</taxon>
        <taxon>Actinomycetes</taxon>
        <taxon>Kitasatosporales</taxon>
        <taxon>Streptomycetaceae</taxon>
        <taxon>Streptomyces</taxon>
    </lineage>
</organism>
<dbReference type="CDD" id="cd00190">
    <property type="entry name" value="Tryp_SPc"/>
    <property type="match status" value="1"/>
</dbReference>
<keyword evidence="2" id="KW-0645">Protease</keyword>
<reference evidence="5 6" key="1">
    <citation type="submission" date="2016-10" db="EMBL/GenBank/DDBJ databases">
        <authorList>
            <person name="de Groot N.N."/>
        </authorList>
    </citation>
    <scope>NUCLEOTIDE SEQUENCE [LARGE SCALE GENOMIC DNA]</scope>
    <source>
        <strain evidence="5 6">CGMCC 4.5739</strain>
    </source>
</reference>
<gene>
    <name evidence="5" type="ORF">SAMN05421773_101114</name>
</gene>
<dbReference type="InterPro" id="IPR043504">
    <property type="entry name" value="Peptidase_S1_PA_chymotrypsin"/>
</dbReference>
<keyword evidence="2" id="KW-0720">Serine protease</keyword>
<evidence type="ECO:0000313" key="5">
    <source>
        <dbReference type="EMBL" id="SFB81817.1"/>
    </source>
</evidence>
<dbReference type="InterPro" id="IPR001254">
    <property type="entry name" value="Trypsin_dom"/>
</dbReference>
<protein>
    <submittedName>
        <fullName evidence="5">Trypsin</fullName>
    </submittedName>
</protein>
<dbReference type="Gene3D" id="2.40.10.10">
    <property type="entry name" value="Trypsin-like serine proteases"/>
    <property type="match status" value="1"/>
</dbReference>
<evidence type="ECO:0000259" key="4">
    <source>
        <dbReference type="PROSITE" id="PS50240"/>
    </source>
</evidence>
<evidence type="ECO:0000256" key="3">
    <source>
        <dbReference type="SAM" id="SignalP"/>
    </source>
</evidence>
<dbReference type="STRING" id="910347.SAMN05421773_101114"/>
<dbReference type="AlphaFoldDB" id="A0A1I1E411"/>
<dbReference type="Pfam" id="PF00089">
    <property type="entry name" value="Trypsin"/>
    <property type="match status" value="1"/>
</dbReference>
<dbReference type="PROSITE" id="PS00134">
    <property type="entry name" value="TRYPSIN_HIS"/>
    <property type="match status" value="1"/>
</dbReference>
<dbReference type="GO" id="GO:0006508">
    <property type="term" value="P:proteolysis"/>
    <property type="evidence" value="ECO:0007669"/>
    <property type="project" value="UniProtKB-KW"/>
</dbReference>
<dbReference type="EMBL" id="FOLM01000001">
    <property type="protein sequence ID" value="SFB81817.1"/>
    <property type="molecule type" value="Genomic_DNA"/>
</dbReference>
<dbReference type="InterPro" id="IPR051487">
    <property type="entry name" value="Ser/Thr_Proteases_Immune/Dev"/>
</dbReference>
<name>A0A1I1E411_9ACTN</name>
<dbReference type="Proteomes" id="UP000199207">
    <property type="component" value="Unassembled WGS sequence"/>
</dbReference>
<keyword evidence="6" id="KW-1185">Reference proteome</keyword>
<evidence type="ECO:0000313" key="6">
    <source>
        <dbReference type="Proteomes" id="UP000199207"/>
    </source>
</evidence>
<proteinExistence type="predicted"/>
<dbReference type="InterPro" id="IPR033116">
    <property type="entry name" value="TRYPSIN_SER"/>
</dbReference>
<keyword evidence="2" id="KW-0378">Hydrolase</keyword>
<accession>A0A1I1E411</accession>
<keyword evidence="1" id="KW-1015">Disulfide bond</keyword>
<dbReference type="OrthoDB" id="1496095at2"/>
<dbReference type="InterPro" id="IPR001314">
    <property type="entry name" value="Peptidase_S1A"/>
</dbReference>
<feature type="signal peptide" evidence="3">
    <location>
        <begin position="1"/>
        <end position="32"/>
    </location>
</feature>
<evidence type="ECO:0000256" key="1">
    <source>
        <dbReference type="ARBA" id="ARBA00023157"/>
    </source>
</evidence>
<dbReference type="InterPro" id="IPR018114">
    <property type="entry name" value="TRYPSIN_HIS"/>
</dbReference>
<dbReference type="SMART" id="SM00020">
    <property type="entry name" value="Tryp_SPc"/>
    <property type="match status" value="1"/>
</dbReference>
<dbReference type="PROSITE" id="PS50240">
    <property type="entry name" value="TRYPSIN_DOM"/>
    <property type="match status" value="1"/>
</dbReference>
<keyword evidence="3" id="KW-0732">Signal</keyword>
<sequence length="306" mass="32144">MWSALAARKTTALLAAALAAALMALACPRADAAQPTPDGELHPAIVGGTQVPTDAYPFMAALLEPGEGSAFGRQFCGGSLIHPQYVLTAAHCIDDPGSTSLEVVVGRTTLSRAEEGQIRKVKKIYVHPRYQPQPGTYDAAVLKLESPVRGILPVKLPTRGTDSLLQPGAEATVIGWGNTDTSLYHQTDRLREVGVPILSHAECRIANGDQYDPETEICAGREGKDSCQGDSGGPLFRTLPGSEEFYQIGVVSRGGVCGEQGGSGIYTSTSSATLWDTWEGLFDDELAEVPAEVPAEAPGGRSALIG</sequence>
<dbReference type="PRINTS" id="PR00722">
    <property type="entry name" value="CHYMOTRYPSIN"/>
</dbReference>
<dbReference type="RefSeq" id="WP_093836592.1">
    <property type="nucleotide sequence ID" value="NZ_FOLM01000001.1"/>
</dbReference>
<dbReference type="SUPFAM" id="SSF50494">
    <property type="entry name" value="Trypsin-like serine proteases"/>
    <property type="match status" value="1"/>
</dbReference>
<dbReference type="GO" id="GO:0004252">
    <property type="term" value="F:serine-type endopeptidase activity"/>
    <property type="evidence" value="ECO:0007669"/>
    <property type="project" value="InterPro"/>
</dbReference>
<dbReference type="FunFam" id="2.40.10.10:FF:000068">
    <property type="entry name" value="transmembrane protease serine 2"/>
    <property type="match status" value="1"/>
</dbReference>
<dbReference type="PANTHER" id="PTHR24256">
    <property type="entry name" value="TRYPTASE-RELATED"/>
    <property type="match status" value="1"/>
</dbReference>
<feature type="domain" description="Peptidase S1" evidence="4">
    <location>
        <begin position="45"/>
        <end position="278"/>
    </location>
</feature>
<feature type="chain" id="PRO_5011675504" evidence="3">
    <location>
        <begin position="33"/>
        <end position="306"/>
    </location>
</feature>
<evidence type="ECO:0000256" key="2">
    <source>
        <dbReference type="RuleBase" id="RU363034"/>
    </source>
</evidence>
<dbReference type="InterPro" id="IPR009003">
    <property type="entry name" value="Peptidase_S1_PA"/>
</dbReference>
<dbReference type="PROSITE" id="PS00135">
    <property type="entry name" value="TRYPSIN_SER"/>
    <property type="match status" value="1"/>
</dbReference>